<reference evidence="1 2" key="1">
    <citation type="submission" date="2022-11" db="EMBL/GenBank/DDBJ databases">
        <title>The characterization of three novel Bacteroidetes species and genomic analysis of their roles in tidal elemental geochemical cycles.</title>
        <authorList>
            <person name="Ma K.-J."/>
        </authorList>
    </citation>
    <scope>NUCLEOTIDE SEQUENCE [LARGE SCALE GENOMIC DNA]</scope>
    <source>
        <strain evidence="1 2">M82</strain>
    </source>
</reference>
<comment type="caution">
    <text evidence="1">The sequence shown here is derived from an EMBL/GenBank/DDBJ whole genome shotgun (WGS) entry which is preliminary data.</text>
</comment>
<accession>A0ABT3RGU7</accession>
<proteinExistence type="predicted"/>
<dbReference type="EMBL" id="JAPFQO010000008">
    <property type="protein sequence ID" value="MCX2740716.1"/>
    <property type="molecule type" value="Genomic_DNA"/>
</dbReference>
<name>A0ABT3RGU7_9BACT</name>
<keyword evidence="2" id="KW-1185">Reference proteome</keyword>
<evidence type="ECO:0000313" key="1">
    <source>
        <dbReference type="EMBL" id="MCX2740716.1"/>
    </source>
</evidence>
<gene>
    <name evidence="1" type="ORF">OO017_12220</name>
</gene>
<evidence type="ECO:0008006" key="3">
    <source>
        <dbReference type="Google" id="ProtNLM"/>
    </source>
</evidence>
<protein>
    <recommendedName>
        <fullName evidence="3">DUF2892 domain-containing protein</fullName>
    </recommendedName>
</protein>
<dbReference type="RefSeq" id="WP_266052782.1">
    <property type="nucleotide sequence ID" value="NZ_JAPFQO010000008.1"/>
</dbReference>
<sequence>MSRYKMIQSIKRQLLTGWHLARWIRLVLGIVLAVQAIEAGEIFYGAIAGLFLFQALTNSGCCGASGCSIPASKTDAEEKQKKQV</sequence>
<evidence type="ECO:0000313" key="2">
    <source>
        <dbReference type="Proteomes" id="UP001207228"/>
    </source>
</evidence>
<dbReference type="Proteomes" id="UP001207228">
    <property type="component" value="Unassembled WGS sequence"/>
</dbReference>
<organism evidence="1 2">
    <name type="scientific">Pontibacter anaerobius</name>
    <dbReference type="NCBI Taxonomy" id="2993940"/>
    <lineage>
        <taxon>Bacteria</taxon>
        <taxon>Pseudomonadati</taxon>
        <taxon>Bacteroidota</taxon>
        <taxon>Cytophagia</taxon>
        <taxon>Cytophagales</taxon>
        <taxon>Hymenobacteraceae</taxon>
        <taxon>Pontibacter</taxon>
    </lineage>
</organism>